<evidence type="ECO:0000256" key="2">
    <source>
        <dbReference type="ARBA" id="ARBA00022898"/>
    </source>
</evidence>
<dbReference type="PANTHER" id="PTHR43094">
    <property type="entry name" value="AMINOTRANSFERASE"/>
    <property type="match status" value="1"/>
</dbReference>
<dbReference type="Pfam" id="PF00202">
    <property type="entry name" value="Aminotran_3"/>
    <property type="match status" value="1"/>
</dbReference>
<name>A0AAJ0FE01_9PEZI</name>
<gene>
    <name evidence="4" type="ORF">QBC47DRAFT_294597</name>
</gene>
<dbReference type="GO" id="GO:0005829">
    <property type="term" value="C:cytosol"/>
    <property type="evidence" value="ECO:0007669"/>
    <property type="project" value="TreeGrafter"/>
</dbReference>
<dbReference type="InterPro" id="IPR015421">
    <property type="entry name" value="PyrdxlP-dep_Trfase_major"/>
</dbReference>
<protein>
    <submittedName>
        <fullName evidence="4">Pyridoxal phosphate-dependent transferase</fullName>
    </submittedName>
</protein>
<dbReference type="InterPro" id="IPR049704">
    <property type="entry name" value="Aminotrans_3_PPA_site"/>
</dbReference>
<comment type="similarity">
    <text evidence="1 3">Belongs to the class-III pyridoxal-phosphate-dependent aminotransferase family.</text>
</comment>
<comment type="caution">
    <text evidence="4">The sequence shown here is derived from an EMBL/GenBank/DDBJ whole genome shotgun (WGS) entry which is preliminary data.</text>
</comment>
<sequence length="459" mass="49820">MASNVPKNSLLYKNFHKHPAALVESASGIYLRTSDGRNILDATSGAAVACLGYDNQQVQQAVIDQLRSVPYCHPGFYKTQSAEALADFLVESTSGFMSKAVLCGSGSEAVEIALKLAKTYFSHLTTPEPERSHFIARVGAWHGATLGALTLGDFKVRKEPFVQLIPQNSSRVSACSAYRGMRPGEDEKAYVGRLAQELDDEFQRVGSKNVCAFVAETVGGSASGCAMPVKGYFPAMKAVCEKYGALLILDEVMCGMGRTGSLHAWQQEDVVPDILVVGKGLGAGYAPVSAVLVHSALVDSLQASGKSFAHGQTYMAHPQAAAAGLAVQRIIKDENLVERVRIMGRYLERKLKDRLLPHQHVGDIRGRGLFWAVEFVMDKASKTPFPPGWELHAKMHSRGMEKGYEIALFNANGSCDGYSGDHFLICPPFVVTEEDIDEIIDRTARVVEDTFDELLKSAA</sequence>
<dbReference type="AlphaFoldDB" id="A0AAJ0FE01"/>
<dbReference type="Gene3D" id="3.90.1150.10">
    <property type="entry name" value="Aspartate Aminotransferase, domain 1"/>
    <property type="match status" value="1"/>
</dbReference>
<dbReference type="InterPro" id="IPR015424">
    <property type="entry name" value="PyrdxlP-dep_Trfase"/>
</dbReference>
<evidence type="ECO:0000313" key="5">
    <source>
        <dbReference type="Proteomes" id="UP001239445"/>
    </source>
</evidence>
<dbReference type="InterPro" id="IPR015422">
    <property type="entry name" value="PyrdxlP-dep_Trfase_small"/>
</dbReference>
<dbReference type="CDD" id="cd00610">
    <property type="entry name" value="OAT_like"/>
    <property type="match status" value="1"/>
</dbReference>
<evidence type="ECO:0000256" key="1">
    <source>
        <dbReference type="ARBA" id="ARBA00008954"/>
    </source>
</evidence>
<keyword evidence="4" id="KW-0808">Transferase</keyword>
<keyword evidence="2 3" id="KW-0663">Pyridoxal phosphate</keyword>
<dbReference type="PANTHER" id="PTHR43094:SF1">
    <property type="entry name" value="AMINOTRANSFERASE CLASS-III"/>
    <property type="match status" value="1"/>
</dbReference>
<evidence type="ECO:0000256" key="3">
    <source>
        <dbReference type="RuleBase" id="RU003560"/>
    </source>
</evidence>
<reference evidence="4" key="1">
    <citation type="submission" date="2023-06" db="EMBL/GenBank/DDBJ databases">
        <title>Genome-scale phylogeny and comparative genomics of the fungal order Sordariales.</title>
        <authorList>
            <consortium name="Lawrence Berkeley National Laboratory"/>
            <person name="Hensen N."/>
            <person name="Bonometti L."/>
            <person name="Westerberg I."/>
            <person name="Brannstrom I.O."/>
            <person name="Guillou S."/>
            <person name="Cros-Aarteil S."/>
            <person name="Calhoun S."/>
            <person name="Haridas S."/>
            <person name="Kuo A."/>
            <person name="Mondo S."/>
            <person name="Pangilinan J."/>
            <person name="Riley R."/>
            <person name="Labutti K."/>
            <person name="Andreopoulos B."/>
            <person name="Lipzen A."/>
            <person name="Chen C."/>
            <person name="Yanf M."/>
            <person name="Daum C."/>
            <person name="Ng V."/>
            <person name="Clum A."/>
            <person name="Steindorff A."/>
            <person name="Ohm R."/>
            <person name="Martin F."/>
            <person name="Silar P."/>
            <person name="Natvig D."/>
            <person name="Lalanne C."/>
            <person name="Gautier V."/>
            <person name="Ament-Velasquez S.L."/>
            <person name="Kruys A."/>
            <person name="Hutchinson M.I."/>
            <person name="Powell A.J."/>
            <person name="Barry K."/>
            <person name="Miller A.N."/>
            <person name="Grigoriev I.V."/>
            <person name="Debuchy R."/>
            <person name="Gladieux P."/>
            <person name="Thoren M.H."/>
            <person name="Johannesson H."/>
        </authorList>
    </citation>
    <scope>NUCLEOTIDE SEQUENCE</scope>
    <source>
        <strain evidence="4">PSN4</strain>
    </source>
</reference>
<keyword evidence="5" id="KW-1185">Reference proteome</keyword>
<dbReference type="GO" id="GO:0008483">
    <property type="term" value="F:transaminase activity"/>
    <property type="evidence" value="ECO:0007669"/>
    <property type="project" value="InterPro"/>
</dbReference>
<evidence type="ECO:0000313" key="4">
    <source>
        <dbReference type="EMBL" id="KAK1758189.1"/>
    </source>
</evidence>
<dbReference type="Gene3D" id="3.40.640.10">
    <property type="entry name" value="Type I PLP-dependent aspartate aminotransferase-like (Major domain)"/>
    <property type="match status" value="1"/>
</dbReference>
<dbReference type="EMBL" id="MU839829">
    <property type="protein sequence ID" value="KAK1758189.1"/>
    <property type="molecule type" value="Genomic_DNA"/>
</dbReference>
<dbReference type="PROSITE" id="PS00600">
    <property type="entry name" value="AA_TRANSFER_CLASS_3"/>
    <property type="match status" value="1"/>
</dbReference>
<organism evidence="4 5">
    <name type="scientific">Echria macrotheca</name>
    <dbReference type="NCBI Taxonomy" id="438768"/>
    <lineage>
        <taxon>Eukaryota</taxon>
        <taxon>Fungi</taxon>
        <taxon>Dikarya</taxon>
        <taxon>Ascomycota</taxon>
        <taxon>Pezizomycotina</taxon>
        <taxon>Sordariomycetes</taxon>
        <taxon>Sordariomycetidae</taxon>
        <taxon>Sordariales</taxon>
        <taxon>Schizotheciaceae</taxon>
        <taxon>Echria</taxon>
    </lineage>
</organism>
<proteinExistence type="inferred from homology"/>
<dbReference type="Proteomes" id="UP001239445">
    <property type="component" value="Unassembled WGS sequence"/>
</dbReference>
<accession>A0AAJ0FE01</accession>
<dbReference type="GO" id="GO:0030170">
    <property type="term" value="F:pyridoxal phosphate binding"/>
    <property type="evidence" value="ECO:0007669"/>
    <property type="project" value="InterPro"/>
</dbReference>
<dbReference type="NCBIfam" id="NF005685">
    <property type="entry name" value="PRK07483.1"/>
    <property type="match status" value="1"/>
</dbReference>
<dbReference type="SUPFAM" id="SSF53383">
    <property type="entry name" value="PLP-dependent transferases"/>
    <property type="match status" value="1"/>
</dbReference>
<dbReference type="InterPro" id="IPR005814">
    <property type="entry name" value="Aminotrans_3"/>
</dbReference>